<evidence type="ECO:0000256" key="1">
    <source>
        <dbReference type="SAM" id="MobiDB-lite"/>
    </source>
</evidence>
<dbReference type="Proteomes" id="UP001630127">
    <property type="component" value="Unassembled WGS sequence"/>
</dbReference>
<dbReference type="EMBL" id="JBJUIK010000007">
    <property type="protein sequence ID" value="KAL3523732.1"/>
    <property type="molecule type" value="Genomic_DNA"/>
</dbReference>
<feature type="compositionally biased region" description="Basic and acidic residues" evidence="1">
    <location>
        <begin position="37"/>
        <end position="57"/>
    </location>
</feature>
<feature type="region of interest" description="Disordered" evidence="1">
    <location>
        <begin position="37"/>
        <end position="138"/>
    </location>
</feature>
<evidence type="ECO:0000313" key="2">
    <source>
        <dbReference type="EMBL" id="KAL3523732.1"/>
    </source>
</evidence>
<proteinExistence type="predicted"/>
<protein>
    <submittedName>
        <fullName evidence="2">Uncharacterized protein</fullName>
    </submittedName>
</protein>
<gene>
    <name evidence="2" type="ORF">ACH5RR_016566</name>
</gene>
<keyword evidence="3" id="KW-1185">Reference proteome</keyword>
<organism evidence="2 3">
    <name type="scientific">Cinchona calisaya</name>
    <dbReference type="NCBI Taxonomy" id="153742"/>
    <lineage>
        <taxon>Eukaryota</taxon>
        <taxon>Viridiplantae</taxon>
        <taxon>Streptophyta</taxon>
        <taxon>Embryophyta</taxon>
        <taxon>Tracheophyta</taxon>
        <taxon>Spermatophyta</taxon>
        <taxon>Magnoliopsida</taxon>
        <taxon>eudicotyledons</taxon>
        <taxon>Gunneridae</taxon>
        <taxon>Pentapetalae</taxon>
        <taxon>asterids</taxon>
        <taxon>lamiids</taxon>
        <taxon>Gentianales</taxon>
        <taxon>Rubiaceae</taxon>
        <taxon>Cinchonoideae</taxon>
        <taxon>Cinchoneae</taxon>
        <taxon>Cinchona</taxon>
    </lineage>
</organism>
<name>A0ABD2ZYZ8_9GENT</name>
<comment type="caution">
    <text evidence="2">The sequence shown here is derived from an EMBL/GenBank/DDBJ whole genome shotgun (WGS) entry which is preliminary data.</text>
</comment>
<evidence type="ECO:0000313" key="3">
    <source>
        <dbReference type="Proteomes" id="UP001630127"/>
    </source>
</evidence>
<accession>A0ABD2ZYZ8</accession>
<reference evidence="2 3" key="1">
    <citation type="submission" date="2024-11" db="EMBL/GenBank/DDBJ databases">
        <title>A near-complete genome assembly of Cinchona calisaya.</title>
        <authorList>
            <person name="Lian D.C."/>
            <person name="Zhao X.W."/>
            <person name="Wei L."/>
        </authorList>
    </citation>
    <scope>NUCLEOTIDE SEQUENCE [LARGE SCALE GENOMIC DNA]</scope>
    <source>
        <tissue evidence="2">Nenye</tissue>
    </source>
</reference>
<feature type="compositionally biased region" description="Basic and acidic residues" evidence="1">
    <location>
        <begin position="88"/>
        <end position="109"/>
    </location>
</feature>
<dbReference type="AlphaFoldDB" id="A0ABD2ZYZ8"/>
<sequence length="138" mass="14685">MVKETMDVDVVDVKIVPLPNTDKIDGIPEMVEGQLREANTDTSSKDFEVEGNKDFTESKSTAVEGMATNADGPVQGSEEDGDAGADTAVDKQSKLDAPKGLRSSRKDRAGAGVENFTKAAPQPNCSRRVMNIQNANSV</sequence>